<dbReference type="GO" id="GO:0006979">
    <property type="term" value="P:response to oxidative stress"/>
    <property type="evidence" value="ECO:0007669"/>
    <property type="project" value="InterPro"/>
</dbReference>
<dbReference type="EMBL" id="CAJNIZ010001237">
    <property type="protein sequence ID" value="CAE7186135.1"/>
    <property type="molecule type" value="Genomic_DNA"/>
</dbReference>
<keyword evidence="3 4" id="KW-0560">Oxidoreductase</keyword>
<comment type="similarity">
    <text evidence="1 4">Belongs to the glutathione peroxidase family.</text>
</comment>
<gene>
    <name evidence="5" type="primary">GPX4</name>
    <name evidence="5" type="ORF">SPIL2461_LOCUS1273</name>
</gene>
<dbReference type="AlphaFoldDB" id="A0A812IVE0"/>
<keyword evidence="2 4" id="KW-0575">Peroxidase</keyword>
<dbReference type="PRINTS" id="PR01011">
    <property type="entry name" value="GLUTPROXDASE"/>
</dbReference>
<dbReference type="SUPFAM" id="SSF52833">
    <property type="entry name" value="Thioredoxin-like"/>
    <property type="match status" value="1"/>
</dbReference>
<dbReference type="InterPro" id="IPR000889">
    <property type="entry name" value="Glutathione_peroxidase"/>
</dbReference>
<dbReference type="PANTHER" id="PTHR11592">
    <property type="entry name" value="GLUTATHIONE PEROXIDASE"/>
    <property type="match status" value="1"/>
</dbReference>
<evidence type="ECO:0000256" key="1">
    <source>
        <dbReference type="ARBA" id="ARBA00006926"/>
    </source>
</evidence>
<protein>
    <recommendedName>
        <fullName evidence="4">Glutathione peroxidase</fullName>
    </recommendedName>
</protein>
<name>A0A812IVE0_SYMPI</name>
<dbReference type="PANTHER" id="PTHR11592:SF78">
    <property type="entry name" value="GLUTATHIONE PEROXIDASE"/>
    <property type="match status" value="1"/>
</dbReference>
<sequence length="204" mass="21731">MLTRLQKKYADKSVRFLLFPCNQFAQQEPGTNAEIKKFAEQYVDLAKSGRDSNVIMFAKSNLNGVACTYSGEDACTPGSKECCAQNDAVYKYLLANTPPGTISWNFDKIVTDVSGKPYSGEVIMHGGDVDAAVSSAVDSLLEGKTPNLVALPDTAFAAGWMHSWQWPALVASGLLASAGIYASRSKGQAVDAAADDSSGYIQIA</sequence>
<organism evidence="5 6">
    <name type="scientific">Symbiodinium pilosum</name>
    <name type="common">Dinoflagellate</name>
    <dbReference type="NCBI Taxonomy" id="2952"/>
    <lineage>
        <taxon>Eukaryota</taxon>
        <taxon>Sar</taxon>
        <taxon>Alveolata</taxon>
        <taxon>Dinophyceae</taxon>
        <taxon>Suessiales</taxon>
        <taxon>Symbiodiniaceae</taxon>
        <taxon>Symbiodinium</taxon>
    </lineage>
</organism>
<evidence type="ECO:0000313" key="6">
    <source>
        <dbReference type="Proteomes" id="UP000649617"/>
    </source>
</evidence>
<keyword evidence="6" id="KW-1185">Reference proteome</keyword>
<dbReference type="Proteomes" id="UP000649617">
    <property type="component" value="Unassembled WGS sequence"/>
</dbReference>
<comment type="caution">
    <text evidence="5">The sequence shown here is derived from an EMBL/GenBank/DDBJ whole genome shotgun (WGS) entry which is preliminary data.</text>
</comment>
<evidence type="ECO:0000256" key="3">
    <source>
        <dbReference type="ARBA" id="ARBA00023002"/>
    </source>
</evidence>
<dbReference type="PROSITE" id="PS51355">
    <property type="entry name" value="GLUTATHIONE_PEROXID_3"/>
    <property type="match status" value="1"/>
</dbReference>
<dbReference type="InterPro" id="IPR036249">
    <property type="entry name" value="Thioredoxin-like_sf"/>
</dbReference>
<reference evidence="5" key="1">
    <citation type="submission" date="2021-02" db="EMBL/GenBank/DDBJ databases">
        <authorList>
            <person name="Dougan E. K."/>
            <person name="Rhodes N."/>
            <person name="Thang M."/>
            <person name="Chan C."/>
        </authorList>
    </citation>
    <scope>NUCLEOTIDE SEQUENCE</scope>
</reference>
<accession>A0A812IVE0</accession>
<dbReference type="Pfam" id="PF00255">
    <property type="entry name" value="GSHPx"/>
    <property type="match status" value="1"/>
</dbReference>
<evidence type="ECO:0000256" key="2">
    <source>
        <dbReference type="ARBA" id="ARBA00022559"/>
    </source>
</evidence>
<dbReference type="GO" id="GO:0004601">
    <property type="term" value="F:peroxidase activity"/>
    <property type="evidence" value="ECO:0007669"/>
    <property type="project" value="UniProtKB-KW"/>
</dbReference>
<dbReference type="Gene3D" id="3.40.30.10">
    <property type="entry name" value="Glutaredoxin"/>
    <property type="match status" value="1"/>
</dbReference>
<dbReference type="OrthoDB" id="436937at2759"/>
<evidence type="ECO:0000256" key="4">
    <source>
        <dbReference type="RuleBase" id="RU000499"/>
    </source>
</evidence>
<evidence type="ECO:0000313" key="5">
    <source>
        <dbReference type="EMBL" id="CAE7186135.1"/>
    </source>
</evidence>
<proteinExistence type="inferred from homology"/>